<comment type="subcellular location">
    <subcellularLocation>
        <location evidence="12">Cytoplasm</location>
    </subcellularLocation>
</comment>
<proteinExistence type="inferred from homology"/>
<evidence type="ECO:0000256" key="12">
    <source>
        <dbReference type="HAMAP-Rule" id="MF_00418"/>
    </source>
</evidence>
<feature type="site" description="Part of a proton relay during catalysis" evidence="12">
    <location>
        <position position="47"/>
    </location>
</feature>
<keyword evidence="9 12" id="KW-0456">Lyase</keyword>
<gene>
    <name evidence="12 14" type="primary">dapA</name>
    <name evidence="14" type="ORF">P0082_08765</name>
</gene>
<feature type="active site" description="Proton donor/acceptor" evidence="12">
    <location>
        <position position="137"/>
    </location>
</feature>
<evidence type="ECO:0000256" key="7">
    <source>
        <dbReference type="ARBA" id="ARBA00022915"/>
    </source>
</evidence>
<dbReference type="PANTHER" id="PTHR12128">
    <property type="entry name" value="DIHYDRODIPICOLINATE SYNTHASE"/>
    <property type="match status" value="1"/>
</dbReference>
<evidence type="ECO:0000256" key="8">
    <source>
        <dbReference type="ARBA" id="ARBA00023154"/>
    </source>
</evidence>
<evidence type="ECO:0000313" key="14">
    <source>
        <dbReference type="EMBL" id="WGK68568.1"/>
    </source>
</evidence>
<feature type="binding site" evidence="12">
    <location>
        <position position="208"/>
    </location>
    <ligand>
        <name>pyruvate</name>
        <dbReference type="ChEBI" id="CHEBI:15361"/>
    </ligand>
</feature>
<keyword evidence="5 12" id="KW-0963">Cytoplasm</keyword>
<comment type="catalytic activity">
    <reaction evidence="11 12">
        <text>L-aspartate 4-semialdehyde + pyruvate = (2S,4S)-4-hydroxy-2,3,4,5-tetrahydrodipicolinate + H2O + H(+)</text>
        <dbReference type="Rhea" id="RHEA:34171"/>
        <dbReference type="ChEBI" id="CHEBI:15361"/>
        <dbReference type="ChEBI" id="CHEBI:15377"/>
        <dbReference type="ChEBI" id="CHEBI:15378"/>
        <dbReference type="ChEBI" id="CHEBI:67139"/>
        <dbReference type="ChEBI" id="CHEBI:537519"/>
        <dbReference type="EC" id="4.3.3.7"/>
    </reaction>
</comment>
<dbReference type="PRINTS" id="PR00146">
    <property type="entry name" value="DHPICSNTHASE"/>
</dbReference>
<evidence type="ECO:0000256" key="4">
    <source>
        <dbReference type="ARBA" id="ARBA00012086"/>
    </source>
</evidence>
<dbReference type="SMART" id="SM01130">
    <property type="entry name" value="DHDPS"/>
    <property type="match status" value="1"/>
</dbReference>
<dbReference type="EC" id="4.3.3.7" evidence="4 12"/>
<dbReference type="InterPro" id="IPR013785">
    <property type="entry name" value="Aldolase_TIM"/>
</dbReference>
<comment type="pathway">
    <text evidence="2 12">Amino-acid biosynthesis; L-lysine biosynthesis via DAP pathway; (S)-tetrahydrodipicolinate from L-aspartate: step 3/4.</text>
</comment>
<keyword evidence="8 12" id="KW-0457">Lysine biosynthesis</keyword>
<feature type="active site" description="Schiff-base intermediate with substrate" evidence="12">
    <location>
        <position position="166"/>
    </location>
</feature>
<dbReference type="EMBL" id="CP123443">
    <property type="protein sequence ID" value="WGK68568.1"/>
    <property type="molecule type" value="Genomic_DNA"/>
</dbReference>
<dbReference type="CDD" id="cd00950">
    <property type="entry name" value="DHDPS"/>
    <property type="match status" value="1"/>
</dbReference>
<evidence type="ECO:0000256" key="2">
    <source>
        <dbReference type="ARBA" id="ARBA00005120"/>
    </source>
</evidence>
<feature type="site" description="Part of a proton relay during catalysis" evidence="12">
    <location>
        <position position="111"/>
    </location>
</feature>
<keyword evidence="6 12" id="KW-0028">Amino-acid biosynthesis</keyword>
<dbReference type="Gene3D" id="3.20.20.70">
    <property type="entry name" value="Aldolase class I"/>
    <property type="match status" value="1"/>
</dbReference>
<organism evidence="14 15">
    <name type="scientific">Candidatus Haliotispira prima</name>
    <dbReference type="NCBI Taxonomy" id="3034016"/>
    <lineage>
        <taxon>Bacteria</taxon>
        <taxon>Pseudomonadati</taxon>
        <taxon>Spirochaetota</taxon>
        <taxon>Spirochaetia</taxon>
        <taxon>Spirochaetales</taxon>
        <taxon>Spirochaetaceae</taxon>
        <taxon>Candidatus Haliotispira</taxon>
    </lineage>
</organism>
<keyword evidence="10 12" id="KW-0704">Schiff base</keyword>
<evidence type="ECO:0000256" key="1">
    <source>
        <dbReference type="ARBA" id="ARBA00003294"/>
    </source>
</evidence>
<evidence type="ECO:0000256" key="13">
    <source>
        <dbReference type="PIRNR" id="PIRNR001365"/>
    </source>
</evidence>
<evidence type="ECO:0000256" key="3">
    <source>
        <dbReference type="ARBA" id="ARBA00007592"/>
    </source>
</evidence>
<keyword evidence="7 12" id="KW-0220">Diaminopimelate biosynthesis</keyword>
<reference evidence="14 15" key="1">
    <citation type="submission" date="2023-04" db="EMBL/GenBank/DDBJ databases">
        <title>Spirochaete genome identified in red abalone sample constitutes a novel genus.</title>
        <authorList>
            <person name="Sharma S.P."/>
            <person name="Purcell C.M."/>
            <person name="Hyde J.R."/>
            <person name="Severin A.J."/>
        </authorList>
    </citation>
    <scope>NUCLEOTIDE SEQUENCE [LARGE SCALE GENOMIC DNA]</scope>
    <source>
        <strain evidence="14 15">SP-2023</strain>
    </source>
</reference>
<name>A0ABY8MF91_9SPIO</name>
<dbReference type="InterPro" id="IPR005263">
    <property type="entry name" value="DapA"/>
</dbReference>
<evidence type="ECO:0000313" key="15">
    <source>
        <dbReference type="Proteomes" id="UP001228690"/>
    </source>
</evidence>
<dbReference type="Pfam" id="PF00701">
    <property type="entry name" value="DHDPS"/>
    <property type="match status" value="1"/>
</dbReference>
<evidence type="ECO:0000256" key="10">
    <source>
        <dbReference type="ARBA" id="ARBA00023270"/>
    </source>
</evidence>
<dbReference type="RefSeq" id="WP_326926754.1">
    <property type="nucleotide sequence ID" value="NZ_CP123443.1"/>
</dbReference>
<feature type="binding site" evidence="12">
    <location>
        <position position="48"/>
    </location>
    <ligand>
        <name>pyruvate</name>
        <dbReference type="ChEBI" id="CHEBI:15361"/>
    </ligand>
</feature>
<evidence type="ECO:0000256" key="5">
    <source>
        <dbReference type="ARBA" id="ARBA00022490"/>
    </source>
</evidence>
<evidence type="ECO:0000256" key="6">
    <source>
        <dbReference type="ARBA" id="ARBA00022605"/>
    </source>
</evidence>
<sequence>MSVFFSGLYTALITPFTDDNKIDYKALERLLTEQIEAGVDGLVVMGTTGESPVIYGREMEDLTRFVREQTRGRNCKIIIGTGSNDTAFAEEETRMCDRLDVDAMMIVNPYYNKPTQEGLFQHFRCLAAATERPILLYNIKGRTGVNLETPTLLRLIEAAPNIRGVKEASGDLDQISDVIRKTPSDFAVLSGDDALTFHLMLLGGSGTVSVMSNLRPQVMRKLINALAEQNIEKARALQFQWLDLMRALLSVGNNPLAVKTLLHLEGRAGRHVRSPLWPLDKEEQDLLHGILQRCEAGGPGS</sequence>
<protein>
    <recommendedName>
        <fullName evidence="4 12">4-hydroxy-tetrahydrodipicolinate synthase</fullName>
        <shortName evidence="12">HTPA synthase</shortName>
        <ecNumber evidence="4 12">4.3.3.7</ecNumber>
    </recommendedName>
</protein>
<comment type="subunit">
    <text evidence="12">Homotetramer; dimer of dimers.</text>
</comment>
<dbReference type="PIRSF" id="PIRSF001365">
    <property type="entry name" value="DHDPS"/>
    <property type="match status" value="1"/>
</dbReference>
<dbReference type="NCBIfam" id="TIGR00674">
    <property type="entry name" value="dapA"/>
    <property type="match status" value="1"/>
</dbReference>
<accession>A0ABY8MF91</accession>
<comment type="similarity">
    <text evidence="3 12 13">Belongs to the DapA family.</text>
</comment>
<dbReference type="HAMAP" id="MF_00418">
    <property type="entry name" value="DapA"/>
    <property type="match status" value="1"/>
</dbReference>
<keyword evidence="15" id="KW-1185">Reference proteome</keyword>
<evidence type="ECO:0000256" key="9">
    <source>
        <dbReference type="ARBA" id="ARBA00023239"/>
    </source>
</evidence>
<dbReference type="InterPro" id="IPR020624">
    <property type="entry name" value="Schiff_base-form_aldolases_CS"/>
</dbReference>
<dbReference type="Proteomes" id="UP001228690">
    <property type="component" value="Chromosome"/>
</dbReference>
<comment type="function">
    <text evidence="1 12">Catalyzes the condensation of (S)-aspartate-beta-semialdehyde [(S)-ASA] and pyruvate to 4-hydroxy-tetrahydrodipicolinate (HTPA).</text>
</comment>
<dbReference type="PROSITE" id="PS00665">
    <property type="entry name" value="DHDPS_1"/>
    <property type="match status" value="1"/>
</dbReference>
<comment type="caution">
    <text evidence="12">Was originally thought to be a dihydrodipicolinate synthase (DHDPS), catalyzing the condensation of (S)-aspartate-beta-semialdehyde [(S)-ASA] and pyruvate to dihydrodipicolinate (DHDP). However, it was shown in E.coli that the product of the enzymatic reaction is not dihydrodipicolinate but in fact (4S)-4-hydroxy-2,3,4,5-tetrahydro-(2S)-dipicolinic acid (HTPA), and that the consecutive dehydration reaction leading to DHDP is not spontaneous but catalyzed by DapB.</text>
</comment>
<evidence type="ECO:0000256" key="11">
    <source>
        <dbReference type="ARBA" id="ARBA00047836"/>
    </source>
</evidence>
<dbReference type="SUPFAM" id="SSF51569">
    <property type="entry name" value="Aldolase"/>
    <property type="match status" value="1"/>
</dbReference>
<dbReference type="GO" id="GO:0008840">
    <property type="term" value="F:4-hydroxy-tetrahydrodipicolinate synthase activity"/>
    <property type="evidence" value="ECO:0007669"/>
    <property type="project" value="UniProtKB-EC"/>
</dbReference>
<dbReference type="InterPro" id="IPR002220">
    <property type="entry name" value="DapA-like"/>
</dbReference>
<dbReference type="PANTHER" id="PTHR12128:SF66">
    <property type="entry name" value="4-HYDROXY-2-OXOGLUTARATE ALDOLASE, MITOCHONDRIAL"/>
    <property type="match status" value="1"/>
</dbReference>